<evidence type="ECO:0000313" key="3">
    <source>
        <dbReference type="EMBL" id="AKT42820.1"/>
    </source>
</evidence>
<dbReference type="Proteomes" id="UP000067626">
    <property type="component" value="Chromosome"/>
</dbReference>
<dbReference type="Gene3D" id="3.90.226.10">
    <property type="entry name" value="2-enoyl-CoA Hydratase, Chain A, domain 1"/>
    <property type="match status" value="1"/>
</dbReference>
<dbReference type="GO" id="GO:0006635">
    <property type="term" value="P:fatty acid beta-oxidation"/>
    <property type="evidence" value="ECO:0007669"/>
    <property type="project" value="TreeGrafter"/>
</dbReference>
<sequence length="250" mass="26867">MLKVEPSGSVVVLTLDRPERRNAIDRTLARALGEAVRKASNDASVRAIVLTAAGDGVFTAGGDIREIAQLTQDGAPGSAILDVFQDLVALEEGDVPIIAAVHGDVFGGGCELLLLCDFVLVEEQATLAFRHARMGLSPAWGGLPRLVERVGPLHASRLLLTAERIGAAEAFRIGLVNEVVPRASSRAKALALAEELSRAPRSSVAALKHALRKVREEARGRGREIERDAFTQRWGGADHRHALDQFLQRK</sequence>
<dbReference type="RefSeq" id="WP_245677999.1">
    <property type="nucleotide sequence ID" value="NZ_CP012159.1"/>
</dbReference>
<reference evidence="3 4" key="1">
    <citation type="submission" date="2015-07" db="EMBL/GenBank/DDBJ databases">
        <title>Genome analysis of myxobacterium Chondromyces crocatus Cm c5 reveals a high potential for natural compound synthesis and the genetic basis for the loss of fruiting body formation.</title>
        <authorList>
            <person name="Zaburannyi N."/>
            <person name="Bunk B."/>
            <person name="Maier J."/>
            <person name="Overmann J."/>
            <person name="Mueller R."/>
        </authorList>
    </citation>
    <scope>NUCLEOTIDE SEQUENCE [LARGE SCALE GENOMIC DNA]</scope>
    <source>
        <strain evidence="3 4">Cm c5</strain>
    </source>
</reference>
<name>A0A0K1EPH5_CHOCO</name>
<accession>A0A0K1EPH5</accession>
<comment type="similarity">
    <text evidence="1 2">Belongs to the enoyl-CoA hydratase/isomerase family.</text>
</comment>
<protein>
    <submittedName>
        <fullName evidence="3">Enoyl-CoA hydratase</fullName>
    </submittedName>
</protein>
<dbReference type="GO" id="GO:0003824">
    <property type="term" value="F:catalytic activity"/>
    <property type="evidence" value="ECO:0007669"/>
    <property type="project" value="InterPro"/>
</dbReference>
<dbReference type="STRING" id="52.CMC5_070480"/>
<dbReference type="EMBL" id="CP012159">
    <property type="protein sequence ID" value="AKT42820.1"/>
    <property type="molecule type" value="Genomic_DNA"/>
</dbReference>
<dbReference type="InterPro" id="IPR001753">
    <property type="entry name" value="Enoyl-CoA_hydra/iso"/>
</dbReference>
<dbReference type="CDD" id="cd06558">
    <property type="entry name" value="crotonase-like"/>
    <property type="match status" value="1"/>
</dbReference>
<dbReference type="PANTHER" id="PTHR11941:SF54">
    <property type="entry name" value="ENOYL-COA HYDRATASE, MITOCHONDRIAL"/>
    <property type="match status" value="1"/>
</dbReference>
<proteinExistence type="inferred from homology"/>
<dbReference type="AlphaFoldDB" id="A0A0K1EPH5"/>
<dbReference type="KEGG" id="ccro:CMC5_070480"/>
<dbReference type="InterPro" id="IPR029045">
    <property type="entry name" value="ClpP/crotonase-like_dom_sf"/>
</dbReference>
<dbReference type="PATRIC" id="fig|52.7.peg.7733"/>
<dbReference type="SUPFAM" id="SSF52096">
    <property type="entry name" value="ClpP/crotonase"/>
    <property type="match status" value="1"/>
</dbReference>
<gene>
    <name evidence="3" type="primary">paaG</name>
    <name evidence="3" type="ORF">CMC5_070480</name>
</gene>
<dbReference type="PROSITE" id="PS00166">
    <property type="entry name" value="ENOYL_COA_HYDRATASE"/>
    <property type="match status" value="1"/>
</dbReference>
<dbReference type="InterPro" id="IPR018376">
    <property type="entry name" value="Enoyl-CoA_hyd/isom_CS"/>
</dbReference>
<evidence type="ECO:0000256" key="2">
    <source>
        <dbReference type="RuleBase" id="RU003707"/>
    </source>
</evidence>
<dbReference type="PANTHER" id="PTHR11941">
    <property type="entry name" value="ENOYL-COA HYDRATASE-RELATED"/>
    <property type="match status" value="1"/>
</dbReference>
<organism evidence="3 4">
    <name type="scientific">Chondromyces crocatus</name>
    <dbReference type="NCBI Taxonomy" id="52"/>
    <lineage>
        <taxon>Bacteria</taxon>
        <taxon>Pseudomonadati</taxon>
        <taxon>Myxococcota</taxon>
        <taxon>Polyangia</taxon>
        <taxon>Polyangiales</taxon>
        <taxon>Polyangiaceae</taxon>
        <taxon>Chondromyces</taxon>
    </lineage>
</organism>
<evidence type="ECO:0000256" key="1">
    <source>
        <dbReference type="ARBA" id="ARBA00005254"/>
    </source>
</evidence>
<keyword evidence="4" id="KW-1185">Reference proteome</keyword>
<evidence type="ECO:0000313" key="4">
    <source>
        <dbReference type="Proteomes" id="UP000067626"/>
    </source>
</evidence>
<dbReference type="Pfam" id="PF00378">
    <property type="entry name" value="ECH_1"/>
    <property type="match status" value="1"/>
</dbReference>